<dbReference type="InterPro" id="IPR026444">
    <property type="entry name" value="Secre_tail"/>
</dbReference>
<comment type="caution">
    <text evidence="6">The sequence shown here is derived from an EMBL/GenBank/DDBJ whole genome shotgun (WGS) entry which is preliminary data.</text>
</comment>
<dbReference type="GO" id="GO:0016798">
    <property type="term" value="F:hydrolase activity, acting on glycosyl bonds"/>
    <property type="evidence" value="ECO:0007669"/>
    <property type="project" value="InterPro"/>
</dbReference>
<feature type="signal peptide" evidence="3">
    <location>
        <begin position="1"/>
        <end position="21"/>
    </location>
</feature>
<feature type="chain" id="PRO_5008049930" description="Secretion system C-terminal sorting domain-containing protein" evidence="3">
    <location>
        <begin position="22"/>
        <end position="265"/>
    </location>
</feature>
<feature type="domain" description="CBM-cenC" evidence="4">
    <location>
        <begin position="23"/>
        <end position="162"/>
    </location>
</feature>
<evidence type="ECO:0000313" key="6">
    <source>
        <dbReference type="EMBL" id="OAD46819.1"/>
    </source>
</evidence>
<keyword evidence="1 3" id="KW-0732">Signal</keyword>
<dbReference type="EMBL" id="LVWE01000001">
    <property type="protein sequence ID" value="OAD46819.1"/>
    <property type="molecule type" value="Genomic_DNA"/>
</dbReference>
<evidence type="ECO:0000256" key="3">
    <source>
        <dbReference type="SAM" id="SignalP"/>
    </source>
</evidence>
<proteinExistence type="predicted"/>
<dbReference type="STRING" id="1333662.LPB303_00790"/>
<keyword evidence="2" id="KW-0378">Hydrolase</keyword>
<dbReference type="Proteomes" id="UP000076923">
    <property type="component" value="Unassembled WGS sequence"/>
</dbReference>
<dbReference type="InterPro" id="IPR003305">
    <property type="entry name" value="CenC_carb-bd"/>
</dbReference>
<evidence type="ECO:0000256" key="2">
    <source>
        <dbReference type="ARBA" id="ARBA00022801"/>
    </source>
</evidence>
<dbReference type="InterPro" id="IPR008979">
    <property type="entry name" value="Galactose-bd-like_sf"/>
</dbReference>
<evidence type="ECO:0000259" key="4">
    <source>
        <dbReference type="Pfam" id="PF02018"/>
    </source>
</evidence>
<dbReference type="OrthoDB" id="1056765at2"/>
<accession>A0A176TGB4</accession>
<dbReference type="Pfam" id="PF02018">
    <property type="entry name" value="CBM_4_9"/>
    <property type="match status" value="1"/>
</dbReference>
<dbReference type="SUPFAM" id="SSF49785">
    <property type="entry name" value="Galactose-binding domain-like"/>
    <property type="match status" value="1"/>
</dbReference>
<feature type="domain" description="Secretion system C-terminal sorting" evidence="5">
    <location>
        <begin position="194"/>
        <end position="264"/>
    </location>
</feature>
<dbReference type="NCBIfam" id="TIGR04183">
    <property type="entry name" value="Por_Secre_tail"/>
    <property type="match status" value="1"/>
</dbReference>
<evidence type="ECO:0000313" key="7">
    <source>
        <dbReference type="Proteomes" id="UP000076923"/>
    </source>
</evidence>
<dbReference type="Pfam" id="PF18962">
    <property type="entry name" value="Por_Secre_tail"/>
    <property type="match status" value="1"/>
</dbReference>
<dbReference type="RefSeq" id="WP_068447128.1">
    <property type="nucleotide sequence ID" value="NZ_CP150660.1"/>
</dbReference>
<dbReference type="Gene3D" id="2.60.120.260">
    <property type="entry name" value="Galactose-binding domain-like"/>
    <property type="match status" value="1"/>
</dbReference>
<protein>
    <recommendedName>
        <fullName evidence="8">Secretion system C-terminal sorting domain-containing protein</fullName>
    </recommendedName>
</protein>
<sequence length="265" mass="28940">MKKNYIFTLLLTLCLTGVSFGQEMLLNGGFENWDDDTSPTSWTKAESITKSAEAYSGSFSAFRDGGSGTKDLGQTITGVTSGESYTISFWYKVTAGDDSDARIWSTWKNGSSTVYHTDEASTDVLRGPENGYLDNNGGVWTKHEVTVTAPEGVDAFYFEVRSYSNSSTYFDDLSFVKNATASVKNNSIEGFSTYPNPITDKNFTISSNSSDTKEVSLFSVIGKRVFSTSFSGLKKNLDVSTINSGIYILKVTEAGKTSTKKLVIR</sequence>
<organism evidence="6 7">
    <name type="scientific">Polaribacter atrinae</name>
    <dbReference type="NCBI Taxonomy" id="1333662"/>
    <lineage>
        <taxon>Bacteria</taxon>
        <taxon>Pseudomonadati</taxon>
        <taxon>Bacteroidota</taxon>
        <taxon>Flavobacteriia</taxon>
        <taxon>Flavobacteriales</taxon>
        <taxon>Flavobacteriaceae</taxon>
    </lineage>
</organism>
<dbReference type="AlphaFoldDB" id="A0A176TGB4"/>
<keyword evidence="7" id="KW-1185">Reference proteome</keyword>
<reference evidence="6 7" key="1">
    <citation type="submission" date="2016-02" db="EMBL/GenBank/DDBJ databases">
        <title>Draft genome sequence of Polaribacter atrinae KACC17473.</title>
        <authorList>
            <person name="Shin S.-K."/>
            <person name="Yi H."/>
        </authorList>
    </citation>
    <scope>NUCLEOTIDE SEQUENCE [LARGE SCALE GENOMIC DNA]</scope>
    <source>
        <strain evidence="6 7">KACC 17473</strain>
    </source>
</reference>
<gene>
    <name evidence="6" type="ORF">LPB303_00790</name>
</gene>
<name>A0A176TGB4_9FLAO</name>
<evidence type="ECO:0000259" key="5">
    <source>
        <dbReference type="Pfam" id="PF18962"/>
    </source>
</evidence>
<evidence type="ECO:0008006" key="8">
    <source>
        <dbReference type="Google" id="ProtNLM"/>
    </source>
</evidence>
<evidence type="ECO:0000256" key="1">
    <source>
        <dbReference type="ARBA" id="ARBA00022729"/>
    </source>
</evidence>